<gene>
    <name evidence="2" type="ORF">BCON_0365g00090</name>
</gene>
<dbReference type="AlphaFoldDB" id="A0A4Z1HBZ0"/>
<reference evidence="2 3" key="1">
    <citation type="submission" date="2017-12" db="EMBL/GenBank/DDBJ databases">
        <title>Comparative genomics of Botrytis spp.</title>
        <authorList>
            <person name="Valero-Jimenez C.A."/>
            <person name="Tapia P."/>
            <person name="Veloso J."/>
            <person name="Silva-Moreno E."/>
            <person name="Staats M."/>
            <person name="Valdes J.H."/>
            <person name="Van Kan J.A.L."/>
        </authorList>
    </citation>
    <scope>NUCLEOTIDE SEQUENCE [LARGE SCALE GENOMIC DNA]</scope>
    <source>
        <strain evidence="2 3">MUCL11595</strain>
    </source>
</reference>
<dbReference type="OrthoDB" id="3490349at2759"/>
<accession>A0A4Z1HBZ0</accession>
<protein>
    <submittedName>
        <fullName evidence="2">Uncharacterized protein</fullName>
    </submittedName>
</protein>
<comment type="caution">
    <text evidence="2">The sequence shown here is derived from an EMBL/GenBank/DDBJ whole genome shotgun (WGS) entry which is preliminary data.</text>
</comment>
<sequence>MYHHRNSRRGDDDDHHNRREKYARPPARQNNERGTLYPVNPALGVAISPGHKYSIHVYLIFHRFDNMESGNFVAKMSFRTMFNDFGGTKTLDFSPAAEDADPLYDKNGENLRGVMVARREFMCKIGWLKRIEGKEEVYLRIKDCLPLPIRPERMTNEEWEEMRVKGPGSRTEWVLKAIRALKEERLWERLPKDHFQARHDEVKKVARKKRGVIGLRRTPSFDTIQASSLNKIMNDVEEVLYPKDEEEPRNILGRHRRRGYYAGF</sequence>
<organism evidence="2 3">
    <name type="scientific">Botryotinia convoluta</name>
    <dbReference type="NCBI Taxonomy" id="54673"/>
    <lineage>
        <taxon>Eukaryota</taxon>
        <taxon>Fungi</taxon>
        <taxon>Dikarya</taxon>
        <taxon>Ascomycota</taxon>
        <taxon>Pezizomycotina</taxon>
        <taxon>Leotiomycetes</taxon>
        <taxon>Helotiales</taxon>
        <taxon>Sclerotiniaceae</taxon>
        <taxon>Botryotinia</taxon>
    </lineage>
</organism>
<feature type="region of interest" description="Disordered" evidence="1">
    <location>
        <begin position="1"/>
        <end position="35"/>
    </location>
</feature>
<dbReference type="EMBL" id="PQXN01000363">
    <property type="protein sequence ID" value="TGO45791.1"/>
    <property type="molecule type" value="Genomic_DNA"/>
</dbReference>
<evidence type="ECO:0000313" key="3">
    <source>
        <dbReference type="Proteomes" id="UP000297527"/>
    </source>
</evidence>
<keyword evidence="3" id="KW-1185">Reference proteome</keyword>
<evidence type="ECO:0000313" key="2">
    <source>
        <dbReference type="EMBL" id="TGO45791.1"/>
    </source>
</evidence>
<name>A0A4Z1HBZ0_9HELO</name>
<feature type="compositionally biased region" description="Basic and acidic residues" evidence="1">
    <location>
        <begin position="8"/>
        <end position="23"/>
    </location>
</feature>
<dbReference type="Proteomes" id="UP000297527">
    <property type="component" value="Unassembled WGS sequence"/>
</dbReference>
<evidence type="ECO:0000256" key="1">
    <source>
        <dbReference type="SAM" id="MobiDB-lite"/>
    </source>
</evidence>
<proteinExistence type="predicted"/>